<protein>
    <recommendedName>
        <fullName evidence="2">XRN2-binding (XTBD) domain-containing protein</fullName>
    </recommendedName>
</protein>
<dbReference type="EMBL" id="KY684083">
    <property type="protein sequence ID" value="ARF09039.1"/>
    <property type="molecule type" value="Genomic_DNA"/>
</dbReference>
<organism evidence="1">
    <name type="scientific">Catovirus CTV1</name>
    <dbReference type="NCBI Taxonomy" id="1977631"/>
    <lineage>
        <taxon>Viruses</taxon>
        <taxon>Varidnaviria</taxon>
        <taxon>Bamfordvirae</taxon>
        <taxon>Nucleocytoviricota</taxon>
        <taxon>Megaviricetes</taxon>
        <taxon>Imitervirales</taxon>
        <taxon>Mimiviridae</taxon>
        <taxon>Klosneuvirinae</taxon>
        <taxon>Catovirus</taxon>
    </lineage>
</organism>
<proteinExistence type="predicted"/>
<gene>
    <name evidence="1" type="ORF">Catovirus_1_1089</name>
</gene>
<evidence type="ECO:0008006" key="2">
    <source>
        <dbReference type="Google" id="ProtNLM"/>
    </source>
</evidence>
<evidence type="ECO:0000313" key="1">
    <source>
        <dbReference type="EMBL" id="ARF09039.1"/>
    </source>
</evidence>
<sequence>MKNRIFFKDGYFCDIEKDPSESLENYIKRGNFVVSQKPKNSQELEYAKKMSRVWINFKTSNCQYSDQINKIMCDMEKNLFN</sequence>
<reference evidence="1" key="1">
    <citation type="journal article" date="2017" name="Science">
        <title>Giant viruses with an expanded complement of translation system components.</title>
        <authorList>
            <person name="Schulz F."/>
            <person name="Yutin N."/>
            <person name="Ivanova N.N."/>
            <person name="Ortega D.R."/>
            <person name="Lee T.K."/>
            <person name="Vierheilig J."/>
            <person name="Daims H."/>
            <person name="Horn M."/>
            <person name="Wagner M."/>
            <person name="Jensen G.J."/>
            <person name="Kyrpides N.C."/>
            <person name="Koonin E.V."/>
            <person name="Woyke T."/>
        </authorList>
    </citation>
    <scope>NUCLEOTIDE SEQUENCE</scope>
    <source>
        <strain evidence="1">CTV1</strain>
    </source>
</reference>
<name>A0A1V0SBG4_9VIRU</name>
<accession>A0A1V0SBG4</accession>